<name>A0A9W8U3B9_9AGAR</name>
<keyword evidence="4" id="KW-1185">Reference proteome</keyword>
<feature type="compositionally biased region" description="Polar residues" evidence="1">
    <location>
        <begin position="342"/>
        <end position="356"/>
    </location>
</feature>
<proteinExistence type="predicted"/>
<dbReference type="InterPro" id="IPR047313">
    <property type="entry name" value="SMN_C"/>
</dbReference>
<evidence type="ECO:0000313" key="4">
    <source>
        <dbReference type="Proteomes" id="UP001142393"/>
    </source>
</evidence>
<feature type="compositionally biased region" description="Acidic residues" evidence="1">
    <location>
        <begin position="64"/>
        <end position="74"/>
    </location>
</feature>
<evidence type="ECO:0000313" key="3">
    <source>
        <dbReference type="EMBL" id="KAJ3751191.1"/>
    </source>
</evidence>
<feature type="compositionally biased region" description="Acidic residues" evidence="1">
    <location>
        <begin position="310"/>
        <end position="326"/>
    </location>
</feature>
<reference evidence="3 4" key="1">
    <citation type="journal article" date="2023" name="Proc. Natl. Acad. Sci. U.S.A.">
        <title>A global phylogenomic analysis of the shiitake genus Lentinula.</title>
        <authorList>
            <person name="Sierra-Patev S."/>
            <person name="Min B."/>
            <person name="Naranjo-Ortiz M."/>
            <person name="Looney B."/>
            <person name="Konkel Z."/>
            <person name="Slot J.C."/>
            <person name="Sakamoto Y."/>
            <person name="Steenwyk J.L."/>
            <person name="Rokas A."/>
            <person name="Carro J."/>
            <person name="Camarero S."/>
            <person name="Ferreira P."/>
            <person name="Molpeceres G."/>
            <person name="Ruiz-Duenas F.J."/>
            <person name="Serrano A."/>
            <person name="Henrissat B."/>
            <person name="Drula E."/>
            <person name="Hughes K.W."/>
            <person name="Mata J.L."/>
            <person name="Ishikawa N.K."/>
            <person name="Vargas-Isla R."/>
            <person name="Ushijima S."/>
            <person name="Smith C.A."/>
            <person name="Donoghue J."/>
            <person name="Ahrendt S."/>
            <person name="Andreopoulos W."/>
            <person name="He G."/>
            <person name="LaButti K."/>
            <person name="Lipzen A."/>
            <person name="Ng V."/>
            <person name="Riley R."/>
            <person name="Sandor L."/>
            <person name="Barry K."/>
            <person name="Martinez A.T."/>
            <person name="Xiao Y."/>
            <person name="Gibbons J.G."/>
            <person name="Terashima K."/>
            <person name="Grigoriev I.V."/>
            <person name="Hibbett D."/>
        </authorList>
    </citation>
    <scope>NUCLEOTIDE SEQUENCE [LARGE SCALE GENOMIC DNA]</scope>
    <source>
        <strain evidence="3 4">TFB7810</strain>
    </source>
</reference>
<gene>
    <name evidence="3" type="ORF">DFH05DRAFT_1539437</name>
</gene>
<sequence>MRPVVSYDDITLPYESPSTVVQEASKVTSNKTSSSKKRKRKSRHSAAAASGNQGKPGQNRLNGTEDDEDADYLEVEESRELAHEEIWDDSALIEAWNAATEEYKAYHGPDKGWKNEPVHKSPLWYNTPPLPSKKQKTSHLLPPSILVGAATSVEAHNLNPDISASAGSDAAFESDSKPLDFNTFIPTHDAGLSIPVLPASQTLQEGSAGIDFSSHYATTVLSGNPGEMVSQDEAFKRALEATYWSGYWTAMYHSQNHKKHTEPSLTPGRRDDTAEETPNEDERGDEAANDAEMMDDDVQAILDINNDGNFEGDVDLVDGEGEEDGGETVIEAGKDEGEENDSLASSSGGDFVSTQR</sequence>
<organism evidence="3 4">
    <name type="scientific">Lentinula detonsa</name>
    <dbReference type="NCBI Taxonomy" id="2804962"/>
    <lineage>
        <taxon>Eukaryota</taxon>
        <taxon>Fungi</taxon>
        <taxon>Dikarya</taxon>
        <taxon>Basidiomycota</taxon>
        <taxon>Agaricomycotina</taxon>
        <taxon>Agaricomycetes</taxon>
        <taxon>Agaricomycetidae</taxon>
        <taxon>Agaricales</taxon>
        <taxon>Marasmiineae</taxon>
        <taxon>Omphalotaceae</taxon>
        <taxon>Lentinula</taxon>
    </lineage>
</organism>
<dbReference type="Pfam" id="PF20636">
    <property type="entry name" value="SMN_G2-BD"/>
    <property type="match status" value="1"/>
</dbReference>
<feature type="region of interest" description="Disordered" evidence="1">
    <location>
        <begin position="255"/>
        <end position="356"/>
    </location>
</feature>
<feature type="domain" description="Survival Motor Neuron Gemin2-binding" evidence="2">
    <location>
        <begin position="83"/>
        <end position="107"/>
    </location>
</feature>
<comment type="caution">
    <text evidence="3">The sequence shown here is derived from an EMBL/GenBank/DDBJ whole genome shotgun (WGS) entry which is preliminary data.</text>
</comment>
<dbReference type="EMBL" id="JANVFU010000001">
    <property type="protein sequence ID" value="KAJ3751191.1"/>
    <property type="molecule type" value="Genomic_DNA"/>
</dbReference>
<protein>
    <recommendedName>
        <fullName evidence="2">Survival Motor Neuron Gemin2-binding domain-containing protein</fullName>
    </recommendedName>
</protein>
<dbReference type="InterPro" id="IPR049481">
    <property type="entry name" value="SMN_G2-BD"/>
</dbReference>
<dbReference type="CDD" id="cd22852">
    <property type="entry name" value="SMN_C"/>
    <property type="match status" value="1"/>
</dbReference>
<feature type="compositionally biased region" description="Low complexity" evidence="1">
    <location>
        <begin position="24"/>
        <end position="33"/>
    </location>
</feature>
<dbReference type="AlphaFoldDB" id="A0A9W8U3B9"/>
<feature type="region of interest" description="Disordered" evidence="1">
    <location>
        <begin position="15"/>
        <end position="74"/>
    </location>
</feature>
<feature type="compositionally biased region" description="Polar residues" evidence="1">
    <location>
        <begin position="51"/>
        <end position="62"/>
    </location>
</feature>
<evidence type="ECO:0000256" key="1">
    <source>
        <dbReference type="SAM" id="MobiDB-lite"/>
    </source>
</evidence>
<dbReference type="Proteomes" id="UP001142393">
    <property type="component" value="Unassembled WGS sequence"/>
</dbReference>
<evidence type="ECO:0000259" key="2">
    <source>
        <dbReference type="Pfam" id="PF20636"/>
    </source>
</evidence>
<feature type="compositionally biased region" description="Acidic residues" evidence="1">
    <location>
        <begin position="273"/>
        <end position="298"/>
    </location>
</feature>
<feature type="compositionally biased region" description="Basic residues" evidence="1">
    <location>
        <begin position="34"/>
        <end position="44"/>
    </location>
</feature>
<dbReference type="CDD" id="cd22851">
    <property type="entry name" value="SMN_N"/>
    <property type="match status" value="1"/>
</dbReference>
<accession>A0A9W8U3B9</accession>